<keyword evidence="5" id="KW-0963">Cytoplasm</keyword>
<comment type="subcellular location">
    <subcellularLocation>
        <location evidence="2">Cytoplasm</location>
    </subcellularLocation>
    <subcellularLocation>
        <location evidence="1">Nucleus</location>
    </subcellularLocation>
</comment>
<evidence type="ECO:0000256" key="3">
    <source>
        <dbReference type="ARBA" id="ARBA00005229"/>
    </source>
</evidence>
<dbReference type="GO" id="GO:0005737">
    <property type="term" value="C:cytoplasm"/>
    <property type="evidence" value="ECO:0007669"/>
    <property type="project" value="UniProtKB-SubCell"/>
</dbReference>
<dbReference type="Gene3D" id="2.40.128.320">
    <property type="entry name" value="Protein HRI1, N-terminal domain"/>
    <property type="match status" value="1"/>
</dbReference>
<organism evidence="7 8">
    <name type="scientific">Myriangium duriaei CBS 260.36</name>
    <dbReference type="NCBI Taxonomy" id="1168546"/>
    <lineage>
        <taxon>Eukaryota</taxon>
        <taxon>Fungi</taxon>
        <taxon>Dikarya</taxon>
        <taxon>Ascomycota</taxon>
        <taxon>Pezizomycotina</taxon>
        <taxon>Dothideomycetes</taxon>
        <taxon>Dothideomycetidae</taxon>
        <taxon>Myriangiales</taxon>
        <taxon>Myriangiaceae</taxon>
        <taxon>Myriangium</taxon>
    </lineage>
</organism>
<accession>A0A9P4MG68</accession>
<dbReference type="CDD" id="cd11693">
    <property type="entry name" value="HRI1_C_like"/>
    <property type="match status" value="1"/>
</dbReference>
<name>A0A9P4MG68_9PEZI</name>
<dbReference type="Pfam" id="PF16815">
    <property type="entry name" value="HRI1"/>
    <property type="match status" value="1"/>
</dbReference>
<proteinExistence type="inferred from homology"/>
<evidence type="ECO:0000256" key="4">
    <source>
        <dbReference type="ARBA" id="ARBA00017063"/>
    </source>
</evidence>
<dbReference type="OrthoDB" id="4045395at2759"/>
<dbReference type="GO" id="GO:0005634">
    <property type="term" value="C:nucleus"/>
    <property type="evidence" value="ECO:0007669"/>
    <property type="project" value="UniProtKB-SubCell"/>
</dbReference>
<comment type="similarity">
    <text evidence="3">Belongs to the HRI1 family.</text>
</comment>
<evidence type="ECO:0000313" key="8">
    <source>
        <dbReference type="Proteomes" id="UP000799439"/>
    </source>
</evidence>
<dbReference type="CDD" id="cd11692">
    <property type="entry name" value="HRI1_N_like"/>
    <property type="match status" value="1"/>
</dbReference>
<reference evidence="7" key="1">
    <citation type="journal article" date="2020" name="Stud. Mycol.">
        <title>101 Dothideomycetes genomes: a test case for predicting lifestyles and emergence of pathogens.</title>
        <authorList>
            <person name="Haridas S."/>
            <person name="Albert R."/>
            <person name="Binder M."/>
            <person name="Bloem J."/>
            <person name="Labutti K."/>
            <person name="Salamov A."/>
            <person name="Andreopoulos B."/>
            <person name="Baker S."/>
            <person name="Barry K."/>
            <person name="Bills G."/>
            <person name="Bluhm B."/>
            <person name="Cannon C."/>
            <person name="Castanera R."/>
            <person name="Culley D."/>
            <person name="Daum C."/>
            <person name="Ezra D."/>
            <person name="Gonzalez J."/>
            <person name="Henrissat B."/>
            <person name="Kuo A."/>
            <person name="Liang C."/>
            <person name="Lipzen A."/>
            <person name="Lutzoni F."/>
            <person name="Magnuson J."/>
            <person name="Mondo S."/>
            <person name="Nolan M."/>
            <person name="Ohm R."/>
            <person name="Pangilinan J."/>
            <person name="Park H.-J."/>
            <person name="Ramirez L."/>
            <person name="Alfaro M."/>
            <person name="Sun H."/>
            <person name="Tritt A."/>
            <person name="Yoshinaga Y."/>
            <person name="Zwiers L.-H."/>
            <person name="Turgeon B."/>
            <person name="Goodwin S."/>
            <person name="Spatafora J."/>
            <person name="Crous P."/>
            <person name="Grigoriev I."/>
        </authorList>
    </citation>
    <scope>NUCLEOTIDE SEQUENCE</scope>
    <source>
        <strain evidence="7">CBS 260.36</strain>
    </source>
</reference>
<protein>
    <recommendedName>
        <fullName evidence="4">Protein HRI1</fullName>
    </recommendedName>
</protein>
<dbReference type="InterPro" id="IPR038744">
    <property type="entry name" value="Hri1_N"/>
</dbReference>
<keyword evidence="8" id="KW-1185">Reference proteome</keyword>
<dbReference type="AlphaFoldDB" id="A0A9P4MG68"/>
<dbReference type="EMBL" id="ML996085">
    <property type="protein sequence ID" value="KAF2153240.1"/>
    <property type="molecule type" value="Genomic_DNA"/>
</dbReference>
<comment type="caution">
    <text evidence="7">The sequence shown here is derived from an EMBL/GenBank/DDBJ whole genome shotgun (WGS) entry which is preliminary data.</text>
</comment>
<gene>
    <name evidence="7" type="ORF">K461DRAFT_320922</name>
</gene>
<dbReference type="Proteomes" id="UP000799439">
    <property type="component" value="Unassembled WGS sequence"/>
</dbReference>
<evidence type="ECO:0000256" key="5">
    <source>
        <dbReference type="ARBA" id="ARBA00022490"/>
    </source>
</evidence>
<dbReference type="InterPro" id="IPR043047">
    <property type="entry name" value="Hri1_N_sf"/>
</dbReference>
<sequence>MSHEQPPKAPAQASISWREYIQWLPDPPSEPTSTLVLTSPSRRFVDIRLAKPTSPDEPELPNEGGPFSRLTWAFAGTSSTVLRPADPTLLTNDTPLIPHCTWTHWIDSHAAPNRDTDVLDEGDMYPSPSNDGRTLERGAMVNPATGIRQEYEECWVDEDVGVGEAVVVMLEDEGAKGMVVRVGGWCQGILKVVRGEEAEVSVERWKKGDDGSWRRVMKVGRLWLPCAVAWEKGLRLGQEVSYQGWEWKVVEAERAS</sequence>
<keyword evidence="6" id="KW-0539">Nucleus</keyword>
<evidence type="ECO:0000256" key="1">
    <source>
        <dbReference type="ARBA" id="ARBA00004123"/>
    </source>
</evidence>
<evidence type="ECO:0000256" key="6">
    <source>
        <dbReference type="ARBA" id="ARBA00023242"/>
    </source>
</evidence>
<evidence type="ECO:0000256" key="2">
    <source>
        <dbReference type="ARBA" id="ARBA00004496"/>
    </source>
</evidence>
<evidence type="ECO:0000313" key="7">
    <source>
        <dbReference type="EMBL" id="KAF2153240.1"/>
    </source>
</evidence>
<dbReference type="InterPro" id="IPR031818">
    <property type="entry name" value="Hri1"/>
</dbReference>